<name>A0ACA9KR99_9GLOM</name>
<feature type="non-terminal residue" evidence="1">
    <location>
        <position position="1"/>
    </location>
</feature>
<dbReference type="EMBL" id="CAJVQC010001166">
    <property type="protein sequence ID" value="CAG8488890.1"/>
    <property type="molecule type" value="Genomic_DNA"/>
</dbReference>
<dbReference type="Proteomes" id="UP000789920">
    <property type="component" value="Unassembled WGS sequence"/>
</dbReference>
<protein>
    <submittedName>
        <fullName evidence="1">32088_t:CDS:1</fullName>
    </submittedName>
</protein>
<sequence length="210" mass="25176">EGVESNVLRFRMRFRMETMETHEYLQNYVVESAEATETDEQGLFTCYVPHQVQQIRLKRSRTKFQVIGKRDEIIDWLEKHRNVVCEYIHHDESQEFKFDSQKRGSTRSKRSTKSTAERAILLFELYYDQENEKESSHNTMIKKILPFSGKKRMVMEIRPYVRGEEYEYHKNLIRRNVGVSGVALRQILDVWTSNPCSRRQRSHRVGCDYE</sequence>
<organism evidence="1 2">
    <name type="scientific">Racocetra persica</name>
    <dbReference type="NCBI Taxonomy" id="160502"/>
    <lineage>
        <taxon>Eukaryota</taxon>
        <taxon>Fungi</taxon>
        <taxon>Fungi incertae sedis</taxon>
        <taxon>Mucoromycota</taxon>
        <taxon>Glomeromycotina</taxon>
        <taxon>Glomeromycetes</taxon>
        <taxon>Diversisporales</taxon>
        <taxon>Gigasporaceae</taxon>
        <taxon>Racocetra</taxon>
    </lineage>
</organism>
<keyword evidence="2" id="KW-1185">Reference proteome</keyword>
<gene>
    <name evidence="1" type="ORF">RPERSI_LOCUS1297</name>
</gene>
<comment type="caution">
    <text evidence="1">The sequence shown here is derived from an EMBL/GenBank/DDBJ whole genome shotgun (WGS) entry which is preliminary data.</text>
</comment>
<reference evidence="1" key="1">
    <citation type="submission" date="2021-06" db="EMBL/GenBank/DDBJ databases">
        <authorList>
            <person name="Kallberg Y."/>
            <person name="Tangrot J."/>
            <person name="Rosling A."/>
        </authorList>
    </citation>
    <scope>NUCLEOTIDE SEQUENCE</scope>
    <source>
        <strain evidence="1">MA461A</strain>
    </source>
</reference>
<accession>A0ACA9KR99</accession>
<evidence type="ECO:0000313" key="2">
    <source>
        <dbReference type="Proteomes" id="UP000789920"/>
    </source>
</evidence>
<proteinExistence type="predicted"/>
<evidence type="ECO:0000313" key="1">
    <source>
        <dbReference type="EMBL" id="CAG8488890.1"/>
    </source>
</evidence>